<feature type="region of interest" description="Disordered" evidence="2">
    <location>
        <begin position="505"/>
        <end position="611"/>
    </location>
</feature>
<evidence type="ECO:0000256" key="1">
    <source>
        <dbReference type="SAM" id="Coils"/>
    </source>
</evidence>
<feature type="compositionally biased region" description="Low complexity" evidence="2">
    <location>
        <begin position="936"/>
        <end position="956"/>
    </location>
</feature>
<reference evidence="3 4" key="1">
    <citation type="journal article" date="2019" name="Nat. Ecol. Evol.">
        <title>Megaphylogeny resolves global patterns of mushroom evolution.</title>
        <authorList>
            <person name="Varga T."/>
            <person name="Krizsan K."/>
            <person name="Foldi C."/>
            <person name="Dima B."/>
            <person name="Sanchez-Garcia M."/>
            <person name="Sanchez-Ramirez S."/>
            <person name="Szollosi G.J."/>
            <person name="Szarkandi J.G."/>
            <person name="Papp V."/>
            <person name="Albert L."/>
            <person name="Andreopoulos W."/>
            <person name="Angelini C."/>
            <person name="Antonin V."/>
            <person name="Barry K.W."/>
            <person name="Bougher N.L."/>
            <person name="Buchanan P."/>
            <person name="Buyck B."/>
            <person name="Bense V."/>
            <person name="Catcheside P."/>
            <person name="Chovatia M."/>
            <person name="Cooper J."/>
            <person name="Damon W."/>
            <person name="Desjardin D."/>
            <person name="Finy P."/>
            <person name="Geml J."/>
            <person name="Haridas S."/>
            <person name="Hughes K."/>
            <person name="Justo A."/>
            <person name="Karasinski D."/>
            <person name="Kautmanova I."/>
            <person name="Kiss B."/>
            <person name="Kocsube S."/>
            <person name="Kotiranta H."/>
            <person name="LaButti K.M."/>
            <person name="Lechner B.E."/>
            <person name="Liimatainen K."/>
            <person name="Lipzen A."/>
            <person name="Lukacs Z."/>
            <person name="Mihaltcheva S."/>
            <person name="Morgado L.N."/>
            <person name="Niskanen T."/>
            <person name="Noordeloos M.E."/>
            <person name="Ohm R.A."/>
            <person name="Ortiz-Santana B."/>
            <person name="Ovrebo C."/>
            <person name="Racz N."/>
            <person name="Riley R."/>
            <person name="Savchenko A."/>
            <person name="Shiryaev A."/>
            <person name="Soop K."/>
            <person name="Spirin V."/>
            <person name="Szebenyi C."/>
            <person name="Tomsovsky M."/>
            <person name="Tulloss R.E."/>
            <person name="Uehling J."/>
            <person name="Grigoriev I.V."/>
            <person name="Vagvolgyi C."/>
            <person name="Papp T."/>
            <person name="Martin F.M."/>
            <person name="Miettinen O."/>
            <person name="Hibbett D.S."/>
            <person name="Nagy L.G."/>
        </authorList>
    </citation>
    <scope>NUCLEOTIDE SEQUENCE [LARGE SCALE GENOMIC DNA]</scope>
    <source>
        <strain evidence="3 4">FP101781</strain>
    </source>
</reference>
<feature type="compositionally biased region" description="Polar residues" evidence="2">
    <location>
        <begin position="1421"/>
        <end position="1437"/>
    </location>
</feature>
<feature type="coiled-coil region" evidence="1">
    <location>
        <begin position="1977"/>
        <end position="2039"/>
    </location>
</feature>
<feature type="compositionally biased region" description="Basic residues" evidence="2">
    <location>
        <begin position="691"/>
        <end position="702"/>
    </location>
</feature>
<feature type="compositionally biased region" description="Low complexity" evidence="2">
    <location>
        <begin position="1438"/>
        <end position="1450"/>
    </location>
</feature>
<feature type="region of interest" description="Disordered" evidence="2">
    <location>
        <begin position="200"/>
        <end position="231"/>
    </location>
</feature>
<protein>
    <submittedName>
        <fullName evidence="3">Uncharacterized protein</fullName>
    </submittedName>
</protein>
<dbReference type="OrthoDB" id="3357224at2759"/>
<dbReference type="EMBL" id="QPFP01000008">
    <property type="protein sequence ID" value="TEB34939.1"/>
    <property type="molecule type" value="Genomic_DNA"/>
</dbReference>
<dbReference type="PANTHER" id="PTHR45615:SF80">
    <property type="entry name" value="GRIP DOMAIN-CONTAINING PROTEIN"/>
    <property type="match status" value="1"/>
</dbReference>
<feature type="region of interest" description="Disordered" evidence="2">
    <location>
        <begin position="368"/>
        <end position="390"/>
    </location>
</feature>
<feature type="compositionally biased region" description="Basic and acidic residues" evidence="2">
    <location>
        <begin position="1456"/>
        <end position="1470"/>
    </location>
</feature>
<feature type="region of interest" description="Disordered" evidence="2">
    <location>
        <begin position="1352"/>
        <end position="1477"/>
    </location>
</feature>
<feature type="compositionally biased region" description="Polar residues" evidence="2">
    <location>
        <begin position="2317"/>
        <end position="2345"/>
    </location>
</feature>
<feature type="compositionally biased region" description="Basic and acidic residues" evidence="2">
    <location>
        <begin position="1127"/>
        <end position="1142"/>
    </location>
</feature>
<feature type="region of interest" description="Disordered" evidence="2">
    <location>
        <begin position="813"/>
        <end position="970"/>
    </location>
</feature>
<feature type="compositionally biased region" description="Polar residues" evidence="2">
    <location>
        <begin position="454"/>
        <end position="469"/>
    </location>
</feature>
<feature type="coiled-coil region" evidence="1">
    <location>
        <begin position="2065"/>
        <end position="2099"/>
    </location>
</feature>
<dbReference type="STRING" id="71717.A0A4Y7TN32"/>
<feature type="compositionally biased region" description="Acidic residues" evidence="2">
    <location>
        <begin position="527"/>
        <end position="542"/>
    </location>
</feature>
<proteinExistence type="predicted"/>
<evidence type="ECO:0000313" key="4">
    <source>
        <dbReference type="Proteomes" id="UP000298030"/>
    </source>
</evidence>
<dbReference type="PANTHER" id="PTHR45615">
    <property type="entry name" value="MYOSIN HEAVY CHAIN, NON-MUSCLE"/>
    <property type="match status" value="1"/>
</dbReference>
<feature type="region of interest" description="Disordered" evidence="2">
    <location>
        <begin position="2285"/>
        <end position="2415"/>
    </location>
</feature>
<keyword evidence="4" id="KW-1185">Reference proteome</keyword>
<dbReference type="Proteomes" id="UP000298030">
    <property type="component" value="Unassembled WGS sequence"/>
</dbReference>
<feature type="region of interest" description="Disordered" evidence="2">
    <location>
        <begin position="454"/>
        <end position="475"/>
    </location>
</feature>
<keyword evidence="1" id="KW-0175">Coiled coil</keyword>
<feature type="region of interest" description="Disordered" evidence="2">
    <location>
        <begin position="1030"/>
        <end position="1197"/>
    </location>
</feature>
<gene>
    <name evidence="3" type="ORF">FA13DRAFT_1728732</name>
</gene>
<feature type="compositionally biased region" description="Low complexity" evidence="2">
    <location>
        <begin position="559"/>
        <end position="569"/>
    </location>
</feature>
<evidence type="ECO:0000313" key="3">
    <source>
        <dbReference type="EMBL" id="TEB34939.1"/>
    </source>
</evidence>
<feature type="compositionally biased region" description="Polar residues" evidence="2">
    <location>
        <begin position="709"/>
        <end position="719"/>
    </location>
</feature>
<feature type="compositionally biased region" description="Acidic residues" evidence="2">
    <location>
        <begin position="1407"/>
        <end position="1420"/>
    </location>
</feature>
<feature type="compositionally biased region" description="Polar residues" evidence="2">
    <location>
        <begin position="870"/>
        <end position="879"/>
    </location>
</feature>
<evidence type="ECO:0000256" key="2">
    <source>
        <dbReference type="SAM" id="MobiDB-lite"/>
    </source>
</evidence>
<feature type="compositionally biased region" description="Basic and acidic residues" evidence="2">
    <location>
        <begin position="1055"/>
        <end position="1081"/>
    </location>
</feature>
<feature type="compositionally biased region" description="Basic and acidic residues" evidence="2">
    <location>
        <begin position="667"/>
        <end position="690"/>
    </location>
</feature>
<feature type="compositionally biased region" description="Basic and acidic residues" evidence="2">
    <location>
        <begin position="207"/>
        <end position="221"/>
    </location>
</feature>
<feature type="compositionally biased region" description="Polar residues" evidence="2">
    <location>
        <begin position="960"/>
        <end position="970"/>
    </location>
</feature>
<sequence>MAAPAPPSAGLRRNPPRLNVINPSISFSQQQAQALFSPALQTAIHTGVGSGFPIHTPMQPYFAVGGPGQPPNAPLRRGHGHQGRNSISHFPGNQSHQPVATPLGGHFPRPSMMLPNGQPSPLVSVGPPGPGQPQGPIIINNGPPPNGHRPHKRQMSIGGPPKAVLGGPQRKVSPNPAAAAIAAVGAATLKKKIVVNLPQESEEVGEGEAKDGGEGVQREEGGEQTAGSSSQRRVVKEWARVPIPVAEGEAILASYLPFPDEELVSREPFPPEEWRTALPDAIDVFLPGKATWDALKQQVIEAKLEKLGVERGSGASSTVPHIFAPHARAASISSPADPALLLFKLNKLQQTQSAQALSPLVRNSTSLAASPQIPSGLTPPPQNRRSPLNLSSNIFQNRHGHTMSLSQPPTFVPGGLSPNFNPFGVAIGATPKGELERPLSAVSDSGIPASQQLSLNAPLSTGSRSSSRPDFTRGFGLDIPEEAEEEAELDEQEKKENELRWKRYQEAEHSDEEQSELDRDDAGVNGDTEDDGVTDGGDDPDNDGTTVAEGGLHSRHVSRLSAALSLRSVGGNRSATSGTRMDGLDEDGSNPDYSLMGHESSPPPNRRADAHSVFGHVVRASMSANREDLEDAVAVQEWTGSEEEDAADDLSDCDDEQSLGEFSNPSDEERARQDRKERRKLMREEKEEAKRRRVHAKQRRSLGHAGVKSSPTEGESNIDQPRRIPNFPRPPEDLAFVPTQREHYHHSQDYPSSYQDRDDIISNPSEENLVMGSYEYRYGSEYPPTHPHISYKQPTFLGITPSSSEVEFYSGVSCSPGGTRPTQPLPPAGMPQHHPHSRGASGSLSYTHEHHGSYSLPATNPVYTHPHNGSFGQQASSFGHSAPPFGVLSPLPGHQTQPSQPSAPGISSGRRDSLNPFAKPFVFGKPLDPTAEPWKPSGALSALSPSTSTNSTSTAPHPDSASSDKPTHARLSSLSKSLNVAAPEFKPRTIAAAIPVDATFTFSMPETPAFPVPQDDDEIPLALLVARPVDATEEAHESPFKKQGREKRPRLGSARPDDAVEDRTAEFVKSDIEVAAVKEEAPSSPIEEGESMASFRFPPGPVRKSLSDQPQQNSTGSAQLSESASRSLDDVKRDFEADHDSGSDMDAVSSDEDKENAREQPAIRSPTPPGNDTQDTERSPVKPSQDTPADVDDDEEYIQELIIPPSLPGAILSATFPTSATTKAFPGPITLSPLPGSAGGKRRAPIPLDFKHSSGNTVPAAKFKALVQNVIQQNRDKDNVTIAANGGLSADLSTFRSRMSSRENFDTQHMSRPSMDDLNVTKISGTGLTASKAASQANRSIQIPNFTGTVAYRGRNATDPIPSLARSDDEEEDVFGGRSTNDGRAPLKHMRRRSSLPDALHDPTSASEEEENDSDAENQFEDSSMNVNPSHTIHVSTSGRRVLRSLLSRDPSPEPESERMQRMRRSETRSPSRPRGLGSQFELHALEDALARVLDERLAELKGASANGNAASSSEAMLSEVIALFRAQLQESAAKSLEDTTMEARNDMDMFMIREMLQDGQREVVSVVKTVVEEHLHHALMERTRGSDDTLNELKQVVENATSKTIGAVVDTITDFRAGHGSSPAPEEDREALLDDIVTTLTPMLQGLRTEPVDYDFLTNELAQAVKPHISQLIDLASDKRETAGLIIDALIPTLVNTLVPSLVPTLTPSLISNLAPALMDVFSERLQTENELSRLSVVKEVRKAVEGVDAIEIRDAVADLVVERLNARLDTRDKTFIGSVKASVTEAAENVSSRLEAKLDEKEKGGALSEQDLKCLEARIVDGVTASVAGVHLVPGLLEESFNRLSQEQQAAAQTFAGIEKGLHDGTAKILGHVDNVFGSLASKADVESVSERVNSVTREAALSASVSASEMRALLEILLAENRALAKKNAELTDTQQTMATKLATLPEVLNSAIVNLQNGVSELIVSRDVPKKDLEDLKKLNLDYQVQLTKARAAHGQVRVEKDMLGERLAGIESERERLRAKVAELEKRKDEETAGVNARKNELEEALANALGRLQSSDVTTQTQQQRIAELEKTAKELATEKQTLKANVDALEVRATIAVKEKEAAAATLERLNAEHSRWDTIRETSEKVDMLTKLLGEVESDELKHLRQYQERTKTIEADYVQLQKRVKELEAKAANNEKVAATTKSGLLQAQQRASDWEKTAKEYEGELEMVKTRLDQAEQTHDQLDTDYSMLKMQFEEKEADDRFIKDRENRQREQISALEAKVVRLQEALLKSSGISTVTNGGASHPPPRPDSRASVSTVNGRADRRLSSYSPAANAGTSASMRTPSQNTPSPSINGSKYAGHGSGVAGSIHAPKGRYPNLGPASTPKYPLTVKKSMYPTYSRANAPSPAPSTVSAVPTQGDDGWWE</sequence>
<organism evidence="3 4">
    <name type="scientific">Coprinellus micaceus</name>
    <name type="common">Glistening ink-cap mushroom</name>
    <name type="synonym">Coprinus micaceus</name>
    <dbReference type="NCBI Taxonomy" id="71717"/>
    <lineage>
        <taxon>Eukaryota</taxon>
        <taxon>Fungi</taxon>
        <taxon>Dikarya</taxon>
        <taxon>Basidiomycota</taxon>
        <taxon>Agaricomycotina</taxon>
        <taxon>Agaricomycetes</taxon>
        <taxon>Agaricomycetidae</taxon>
        <taxon>Agaricales</taxon>
        <taxon>Agaricineae</taxon>
        <taxon>Psathyrellaceae</taxon>
        <taxon>Coprinellus</taxon>
    </lineage>
</organism>
<feature type="region of interest" description="Disordered" evidence="2">
    <location>
        <begin position="623"/>
        <end position="734"/>
    </location>
</feature>
<comment type="caution">
    <text evidence="3">The sequence shown here is derived from an EMBL/GenBank/DDBJ whole genome shotgun (WGS) entry which is preliminary data.</text>
</comment>
<feature type="compositionally biased region" description="Acidic residues" evidence="2">
    <location>
        <begin position="640"/>
        <end position="658"/>
    </location>
</feature>
<feature type="coiled-coil region" evidence="1">
    <location>
        <begin position="2152"/>
        <end position="2277"/>
    </location>
</feature>
<feature type="compositionally biased region" description="Polar residues" evidence="2">
    <location>
        <begin position="1107"/>
        <end position="1126"/>
    </location>
</feature>
<name>A0A4Y7TN32_COPMI</name>
<accession>A0A4Y7TN32</accession>